<organism evidence="2 3">
    <name type="scientific">Paenibacillus cellulosilyticus</name>
    <dbReference type="NCBI Taxonomy" id="375489"/>
    <lineage>
        <taxon>Bacteria</taxon>
        <taxon>Bacillati</taxon>
        <taxon>Bacillota</taxon>
        <taxon>Bacilli</taxon>
        <taxon>Bacillales</taxon>
        <taxon>Paenibacillaceae</taxon>
        <taxon>Paenibacillus</taxon>
    </lineage>
</organism>
<dbReference type="RefSeq" id="WP_110044711.1">
    <property type="nucleotide sequence ID" value="NZ_CP054613.1"/>
</dbReference>
<dbReference type="AlphaFoldDB" id="A0A2V2YV31"/>
<evidence type="ECO:0000313" key="2">
    <source>
        <dbReference type="EMBL" id="PWW01220.1"/>
    </source>
</evidence>
<keyword evidence="1" id="KW-0472">Membrane</keyword>
<feature type="transmembrane region" description="Helical" evidence="1">
    <location>
        <begin position="294"/>
        <end position="315"/>
    </location>
</feature>
<dbReference type="OrthoDB" id="2560553at2"/>
<name>A0A2V2YV31_9BACL</name>
<protein>
    <recommendedName>
        <fullName evidence="4">Tight adherence protein B</fullName>
    </recommendedName>
</protein>
<sequence length="322" mass="36718">MDKEMILKGILLLLFMVSVYKLVQVISTPLMRRWYTPDYLEPLNDNEETSSRVHLHLEMLLRATGRTFTPQRITQFIAMSASLFVGAYLLLLRGFGGVDFDVRSIQQFMNMKVLLYAAIIGLVPYGFKRLQLFLARRENSYALMDGVEALLLHYRQPGHEGDLYRALFSVTEALHGPMKRAFGAMVNTLQLEGKTSIRRAVALFEFQVQNGWAKQLSVLFIKAIEENRDIERALKKVHGDMTESLRHIEEEKSEYSEAVIMGFIPTAGLPFAIYGMNRLFEGAIWQLLFQQPKVFQALLLCVLSCAIGLVTSFILSKPKLEV</sequence>
<keyword evidence="3" id="KW-1185">Reference proteome</keyword>
<feature type="transmembrane region" description="Helical" evidence="1">
    <location>
        <begin position="255"/>
        <end position="274"/>
    </location>
</feature>
<dbReference type="EMBL" id="QGTQ01000010">
    <property type="protein sequence ID" value="PWW01220.1"/>
    <property type="molecule type" value="Genomic_DNA"/>
</dbReference>
<keyword evidence="1" id="KW-1133">Transmembrane helix</keyword>
<comment type="caution">
    <text evidence="2">The sequence shown here is derived from an EMBL/GenBank/DDBJ whole genome shotgun (WGS) entry which is preliminary data.</text>
</comment>
<gene>
    <name evidence="2" type="ORF">DFQ01_110110</name>
</gene>
<feature type="transmembrane region" description="Helical" evidence="1">
    <location>
        <begin position="76"/>
        <end position="96"/>
    </location>
</feature>
<feature type="transmembrane region" description="Helical" evidence="1">
    <location>
        <begin position="108"/>
        <end position="127"/>
    </location>
</feature>
<evidence type="ECO:0000256" key="1">
    <source>
        <dbReference type="SAM" id="Phobius"/>
    </source>
</evidence>
<accession>A0A2V2YV31</accession>
<proteinExistence type="predicted"/>
<feature type="transmembrane region" description="Helical" evidence="1">
    <location>
        <begin position="6"/>
        <end position="23"/>
    </location>
</feature>
<evidence type="ECO:0000313" key="3">
    <source>
        <dbReference type="Proteomes" id="UP000246635"/>
    </source>
</evidence>
<keyword evidence="1" id="KW-0812">Transmembrane</keyword>
<dbReference type="Proteomes" id="UP000246635">
    <property type="component" value="Unassembled WGS sequence"/>
</dbReference>
<reference evidence="2 3" key="1">
    <citation type="submission" date="2018-05" db="EMBL/GenBank/DDBJ databases">
        <title>Genomic Encyclopedia of Type Strains, Phase III (KMG-III): the genomes of soil and plant-associated and newly described type strains.</title>
        <authorList>
            <person name="Whitman W."/>
        </authorList>
    </citation>
    <scope>NUCLEOTIDE SEQUENCE [LARGE SCALE GENOMIC DNA]</scope>
    <source>
        <strain evidence="2 3">CECT 5696</strain>
    </source>
</reference>
<evidence type="ECO:0008006" key="4">
    <source>
        <dbReference type="Google" id="ProtNLM"/>
    </source>
</evidence>